<dbReference type="Proteomes" id="UP000799302">
    <property type="component" value="Unassembled WGS sequence"/>
</dbReference>
<keyword evidence="3" id="KW-0067">ATP-binding</keyword>
<evidence type="ECO:0000256" key="2">
    <source>
        <dbReference type="ARBA" id="ARBA00022801"/>
    </source>
</evidence>
<reference evidence="5" key="1">
    <citation type="journal article" date="2020" name="Stud. Mycol.">
        <title>101 Dothideomycetes genomes: a test case for predicting lifestyles and emergence of pathogens.</title>
        <authorList>
            <person name="Haridas S."/>
            <person name="Albert R."/>
            <person name="Binder M."/>
            <person name="Bloem J."/>
            <person name="Labutti K."/>
            <person name="Salamov A."/>
            <person name="Andreopoulos B."/>
            <person name="Baker S."/>
            <person name="Barry K."/>
            <person name="Bills G."/>
            <person name="Bluhm B."/>
            <person name="Cannon C."/>
            <person name="Castanera R."/>
            <person name="Culley D."/>
            <person name="Daum C."/>
            <person name="Ezra D."/>
            <person name="Gonzalez J."/>
            <person name="Henrissat B."/>
            <person name="Kuo A."/>
            <person name="Liang C."/>
            <person name="Lipzen A."/>
            <person name="Lutzoni F."/>
            <person name="Magnuson J."/>
            <person name="Mondo S."/>
            <person name="Nolan M."/>
            <person name="Ohm R."/>
            <person name="Pangilinan J."/>
            <person name="Park H.-J."/>
            <person name="Ramirez L."/>
            <person name="Alfaro M."/>
            <person name="Sun H."/>
            <person name="Tritt A."/>
            <person name="Yoshinaga Y."/>
            <person name="Zwiers L.-H."/>
            <person name="Turgeon B."/>
            <person name="Goodwin S."/>
            <person name="Spatafora J."/>
            <person name="Crous P."/>
            <person name="Grigoriev I."/>
        </authorList>
    </citation>
    <scope>NUCLEOTIDE SEQUENCE</scope>
    <source>
        <strain evidence="5">CBS 115976</strain>
    </source>
</reference>
<keyword evidence="6" id="KW-1185">Reference proteome</keyword>
<dbReference type="GO" id="GO:0016787">
    <property type="term" value="F:hydrolase activity"/>
    <property type="evidence" value="ECO:0007669"/>
    <property type="project" value="UniProtKB-KW"/>
</dbReference>
<evidence type="ECO:0000313" key="6">
    <source>
        <dbReference type="Proteomes" id="UP000799302"/>
    </source>
</evidence>
<dbReference type="InterPro" id="IPR050496">
    <property type="entry name" value="SNF2_RAD54_helicase_repair"/>
</dbReference>
<organism evidence="5 6">
    <name type="scientific">Microthyrium microscopicum</name>
    <dbReference type="NCBI Taxonomy" id="703497"/>
    <lineage>
        <taxon>Eukaryota</taxon>
        <taxon>Fungi</taxon>
        <taxon>Dikarya</taxon>
        <taxon>Ascomycota</taxon>
        <taxon>Pezizomycotina</taxon>
        <taxon>Dothideomycetes</taxon>
        <taxon>Dothideomycetes incertae sedis</taxon>
        <taxon>Microthyriales</taxon>
        <taxon>Microthyriaceae</taxon>
        <taxon>Microthyrium</taxon>
    </lineage>
</organism>
<dbReference type="InterPro" id="IPR001650">
    <property type="entry name" value="Helicase_C-like"/>
</dbReference>
<evidence type="ECO:0000313" key="5">
    <source>
        <dbReference type="EMBL" id="KAF2668611.1"/>
    </source>
</evidence>
<dbReference type="InterPro" id="IPR000330">
    <property type="entry name" value="SNF2_N"/>
</dbReference>
<dbReference type="CDD" id="cd18793">
    <property type="entry name" value="SF2_C_SNF"/>
    <property type="match status" value="1"/>
</dbReference>
<proteinExistence type="predicted"/>
<dbReference type="SUPFAM" id="SSF52540">
    <property type="entry name" value="P-loop containing nucleoside triphosphate hydrolases"/>
    <property type="match status" value="2"/>
</dbReference>
<name>A0A6A6UAJ1_9PEZI</name>
<dbReference type="GO" id="GO:0005524">
    <property type="term" value="F:ATP binding"/>
    <property type="evidence" value="ECO:0007669"/>
    <property type="project" value="InterPro"/>
</dbReference>
<keyword evidence="1" id="KW-0547">Nucleotide-binding</keyword>
<dbReference type="OrthoDB" id="3270319at2759"/>
<accession>A0A6A6UAJ1</accession>
<dbReference type="Gene3D" id="3.40.50.300">
    <property type="entry name" value="P-loop containing nucleotide triphosphate hydrolases"/>
    <property type="match status" value="1"/>
</dbReference>
<keyword evidence="2" id="KW-0378">Hydrolase</keyword>
<dbReference type="AlphaFoldDB" id="A0A6A6UAJ1"/>
<dbReference type="EMBL" id="MU004236">
    <property type="protein sequence ID" value="KAF2668611.1"/>
    <property type="molecule type" value="Genomic_DNA"/>
</dbReference>
<dbReference type="InterPro" id="IPR049730">
    <property type="entry name" value="SNF2/RAD54-like_C"/>
</dbReference>
<evidence type="ECO:0000256" key="3">
    <source>
        <dbReference type="ARBA" id="ARBA00022840"/>
    </source>
</evidence>
<dbReference type="Pfam" id="PF00271">
    <property type="entry name" value="Helicase_C"/>
    <property type="match status" value="1"/>
</dbReference>
<protein>
    <recommendedName>
        <fullName evidence="4">Helicase C-terminal domain-containing protein</fullName>
    </recommendedName>
</protein>
<sequence length="654" mass="73780">MNESNMSRRRLMGLTSLDDTGTYSSSIPMSEHVPQFHITDLNSGPSSPIIIPRGGLRLPHQAIDKQPIAEVIDWIKLLLKQASVIDKMANQGVDIPLELRVQHPKLYGFQSWGVSTMRYLELFGKIGSSILADSTKLGKIRQAVALVKFFPVSNTLIVVPKQLIPTWIKELESFELSYSEDIAQECSEGILLLSHDEFTDAHEEAMRLRPRGSSHSAVLLRKWDRFICDEAHKRSSKGANLCNAITDLPGKTHRHLLVDIVDFNDLHAYFQMCHIIPFMAYDNFSELFVRKEQIGALWTVRHLPSEVQTLLSSSLFAITIKRNELINGTSTSHRPAIQRQLKPVCQKKLDEQLQEPTAGWWQPHTGEAVPLESNFLIAGNQDDREQLLRARLALVHPFLVNRSHVYRTTDMAEDFAVVAEEGSNDEAIDYHFEAEETDGEGEASDDEGDGTTHRELMNLMIDGGWRLSGMIEAALPLIKHQIASGKVLIFCPFEEGLDIMELALKEQYDMDCLILKGRMDPDEQQTMCEEFQTNDNIQVMLLTVAGSKGLDLTMAKSVIFLSPEYNLDRKLEAIRCVDQAQQAAQTYVITLRSKRSIASYILNRHKIQATKSAQLVSEAQRQLNRTWFALEDDTIKNLIMSLVDSPNSFPNSLG</sequence>
<dbReference type="InterPro" id="IPR027417">
    <property type="entry name" value="P-loop_NTPase"/>
</dbReference>
<gene>
    <name evidence="5" type="ORF">BT63DRAFT_281251</name>
</gene>
<dbReference type="InterPro" id="IPR038718">
    <property type="entry name" value="SNF2-like_sf"/>
</dbReference>
<dbReference type="Gene3D" id="3.40.50.10810">
    <property type="entry name" value="Tandem AAA-ATPase domain"/>
    <property type="match status" value="1"/>
</dbReference>
<dbReference type="Pfam" id="PF00176">
    <property type="entry name" value="SNF2-rel_dom"/>
    <property type="match status" value="1"/>
</dbReference>
<feature type="domain" description="Helicase C-terminal" evidence="4">
    <location>
        <begin position="470"/>
        <end position="624"/>
    </location>
</feature>
<dbReference type="PANTHER" id="PTHR45629:SF7">
    <property type="entry name" value="DNA EXCISION REPAIR PROTEIN ERCC-6-RELATED"/>
    <property type="match status" value="1"/>
</dbReference>
<dbReference type="PANTHER" id="PTHR45629">
    <property type="entry name" value="SNF2/RAD54 FAMILY MEMBER"/>
    <property type="match status" value="1"/>
</dbReference>
<dbReference type="PROSITE" id="PS51194">
    <property type="entry name" value="HELICASE_CTER"/>
    <property type="match status" value="1"/>
</dbReference>
<evidence type="ECO:0000259" key="4">
    <source>
        <dbReference type="PROSITE" id="PS51194"/>
    </source>
</evidence>
<evidence type="ECO:0000256" key="1">
    <source>
        <dbReference type="ARBA" id="ARBA00022741"/>
    </source>
</evidence>